<evidence type="ECO:0000313" key="3">
    <source>
        <dbReference type="Proteomes" id="UP001607157"/>
    </source>
</evidence>
<name>A0ABW7IB12_9RHOB</name>
<dbReference type="RefSeq" id="WP_377172895.1">
    <property type="nucleotide sequence ID" value="NZ_JBHTJC010000006.1"/>
</dbReference>
<evidence type="ECO:0000256" key="1">
    <source>
        <dbReference type="SAM" id="MobiDB-lite"/>
    </source>
</evidence>
<dbReference type="EMBL" id="JBIHMM010000007">
    <property type="protein sequence ID" value="MFH0255397.1"/>
    <property type="molecule type" value="Genomic_DNA"/>
</dbReference>
<dbReference type="Proteomes" id="UP001607157">
    <property type="component" value="Unassembled WGS sequence"/>
</dbReference>
<sequence>MSQTRKAGMTGDFEMSSTGKPQKRWMATALKTAARGAPALPFQRGQRKPLAQRDAAPLLRFRAA</sequence>
<gene>
    <name evidence="2" type="ORF">ACGRVM_15935</name>
</gene>
<proteinExistence type="predicted"/>
<comment type="caution">
    <text evidence="2">The sequence shown here is derived from an EMBL/GenBank/DDBJ whole genome shotgun (WGS) entry which is preliminary data.</text>
</comment>
<organism evidence="2 3">
    <name type="scientific">Roseovarius aquimarinus</name>
    <dbReference type="NCBI Taxonomy" id="1229156"/>
    <lineage>
        <taxon>Bacteria</taxon>
        <taxon>Pseudomonadati</taxon>
        <taxon>Pseudomonadota</taxon>
        <taxon>Alphaproteobacteria</taxon>
        <taxon>Rhodobacterales</taxon>
        <taxon>Roseobacteraceae</taxon>
        <taxon>Roseovarius</taxon>
    </lineage>
</organism>
<keyword evidence="3" id="KW-1185">Reference proteome</keyword>
<feature type="region of interest" description="Disordered" evidence="1">
    <location>
        <begin position="38"/>
        <end position="64"/>
    </location>
</feature>
<accession>A0ABW7IB12</accession>
<reference evidence="2 3" key="1">
    <citation type="submission" date="2024-10" db="EMBL/GenBank/DDBJ databases">
        <authorList>
            <person name="Yang X.-N."/>
        </authorList>
    </citation>
    <scope>NUCLEOTIDE SEQUENCE [LARGE SCALE GENOMIC DNA]</scope>
    <source>
        <strain evidence="2 3">CAU 1059</strain>
    </source>
</reference>
<protein>
    <submittedName>
        <fullName evidence="2">Uncharacterized protein</fullName>
    </submittedName>
</protein>
<evidence type="ECO:0000313" key="2">
    <source>
        <dbReference type="EMBL" id="MFH0255397.1"/>
    </source>
</evidence>
<feature type="region of interest" description="Disordered" evidence="1">
    <location>
        <begin position="1"/>
        <end position="22"/>
    </location>
</feature>